<protein>
    <submittedName>
        <fullName evidence="2">Uncharacterized protein</fullName>
    </submittedName>
</protein>
<dbReference type="Proteomes" id="UP000199012">
    <property type="component" value="Unassembled WGS sequence"/>
</dbReference>
<feature type="region of interest" description="Disordered" evidence="1">
    <location>
        <begin position="169"/>
        <end position="189"/>
    </location>
</feature>
<sequence>MGGQDRALDAGHDRGHVDDVRPAAVVEPDLDEVAGHGSGHGSELGAGLGRGHVLAGRRVEPGPAGGGHDGRPPLVVHPDPRGPRVDVGERARPGRRAGPDGGRHQARPAAVVGDEVEEQRRRHGHRAAEVLRHLAHERAGPVVPHGHRTGTDEGRAVLPAHDDGLVSQGRRPLAAGEGAAPDVGEQHPPRGQVDRVGAGRLPGDEHDVVPGAPQPPALHRPRLDERAVEVHREAVERAQAGVLARDLHLGRHHPRRQTRGGGTGDEGPCTAAGSPGSYRRLPRPQGWRGHVLVGLVVPHDLVLDPPPRPCAHLGLLLLPPDPIRPQGRGARQSPARCSGTGPQGRPARPQP</sequence>
<evidence type="ECO:0000313" key="2">
    <source>
        <dbReference type="EMBL" id="SFB25794.1"/>
    </source>
</evidence>
<proteinExistence type="predicted"/>
<feature type="compositionally biased region" description="Basic and acidic residues" evidence="1">
    <location>
        <begin position="78"/>
        <end position="103"/>
    </location>
</feature>
<feature type="region of interest" description="Disordered" evidence="1">
    <location>
        <begin position="321"/>
        <end position="351"/>
    </location>
</feature>
<accession>A0A1I0ZJG7</accession>
<keyword evidence="3" id="KW-1185">Reference proteome</keyword>
<evidence type="ECO:0000256" key="1">
    <source>
        <dbReference type="SAM" id="MobiDB-lite"/>
    </source>
</evidence>
<gene>
    <name evidence="2" type="ORF">SAMN05421867_111133</name>
</gene>
<dbReference type="EMBL" id="FOKA01000011">
    <property type="protein sequence ID" value="SFB25794.1"/>
    <property type="molecule type" value="Genomic_DNA"/>
</dbReference>
<dbReference type="AlphaFoldDB" id="A0A1I0ZJG7"/>
<reference evidence="3" key="1">
    <citation type="submission" date="2016-10" db="EMBL/GenBank/DDBJ databases">
        <authorList>
            <person name="Varghese N."/>
            <person name="Submissions S."/>
        </authorList>
    </citation>
    <scope>NUCLEOTIDE SEQUENCE [LARGE SCALE GENOMIC DNA]</scope>
    <source>
        <strain evidence="3">CGMCC 4.6945</strain>
    </source>
</reference>
<organism evidence="2 3">
    <name type="scientific">Cellulomonas marina</name>
    <dbReference type="NCBI Taxonomy" id="988821"/>
    <lineage>
        <taxon>Bacteria</taxon>
        <taxon>Bacillati</taxon>
        <taxon>Actinomycetota</taxon>
        <taxon>Actinomycetes</taxon>
        <taxon>Micrococcales</taxon>
        <taxon>Cellulomonadaceae</taxon>
        <taxon>Cellulomonas</taxon>
    </lineage>
</organism>
<feature type="compositionally biased region" description="Basic and acidic residues" evidence="1">
    <location>
        <begin position="1"/>
        <end position="21"/>
    </location>
</feature>
<name>A0A1I0ZJG7_9CELL</name>
<feature type="region of interest" description="Disordered" evidence="1">
    <location>
        <begin position="1"/>
        <end position="118"/>
    </location>
</feature>
<evidence type="ECO:0000313" key="3">
    <source>
        <dbReference type="Proteomes" id="UP000199012"/>
    </source>
</evidence>
<feature type="region of interest" description="Disordered" evidence="1">
    <location>
        <begin position="249"/>
        <end position="282"/>
    </location>
</feature>
<feature type="compositionally biased region" description="Gly residues" evidence="1">
    <location>
        <begin position="36"/>
        <end position="50"/>
    </location>
</feature>
<dbReference type="STRING" id="988821.SAMN05421867_111133"/>